<gene>
    <name evidence="1" type="ORF">ACJDTP_23665</name>
</gene>
<dbReference type="Proteomes" id="UP001623600">
    <property type="component" value="Unassembled WGS sequence"/>
</dbReference>
<keyword evidence="2" id="KW-1185">Reference proteome</keyword>
<accession>A0ABW8SD77</accession>
<sequence>MTHRKDRYSVVSVTENKFRISTIRSCTISACSPDKLVTSKYGTTSDEEMPETYSLM</sequence>
<evidence type="ECO:0000313" key="1">
    <source>
        <dbReference type="EMBL" id="MFL0168060.1"/>
    </source>
</evidence>
<evidence type="ECO:0000313" key="2">
    <source>
        <dbReference type="Proteomes" id="UP001623600"/>
    </source>
</evidence>
<organism evidence="1 2">
    <name type="scientific">Candidatus Clostridium helianthi</name>
    <dbReference type="NCBI Taxonomy" id="3381660"/>
    <lineage>
        <taxon>Bacteria</taxon>
        <taxon>Bacillati</taxon>
        <taxon>Bacillota</taxon>
        <taxon>Clostridia</taxon>
        <taxon>Eubacteriales</taxon>
        <taxon>Clostridiaceae</taxon>
        <taxon>Clostridium</taxon>
    </lineage>
</organism>
<proteinExistence type="predicted"/>
<name>A0ABW8SD77_9CLOT</name>
<protein>
    <submittedName>
        <fullName evidence="1">Uncharacterized protein</fullName>
    </submittedName>
</protein>
<dbReference type="EMBL" id="JBJIAB010000045">
    <property type="protein sequence ID" value="MFL0168060.1"/>
    <property type="molecule type" value="Genomic_DNA"/>
</dbReference>
<comment type="caution">
    <text evidence="1">The sequence shown here is derived from an EMBL/GenBank/DDBJ whole genome shotgun (WGS) entry which is preliminary data.</text>
</comment>
<reference evidence="1 2" key="1">
    <citation type="submission" date="2024-11" db="EMBL/GenBank/DDBJ databases">
        <authorList>
            <person name="Heng Y.C."/>
            <person name="Lim A.C.H."/>
            <person name="Lee J.K.Y."/>
            <person name="Kittelmann S."/>
        </authorList>
    </citation>
    <scope>NUCLEOTIDE SEQUENCE [LARGE SCALE GENOMIC DNA]</scope>
    <source>
        <strain evidence="1 2">WILCCON 0112</strain>
    </source>
</reference>